<evidence type="ECO:0000313" key="1">
    <source>
        <dbReference type="EMBL" id="OWZ10047.1"/>
    </source>
</evidence>
<name>A0A225VZ29_9STRA</name>
<proteinExistence type="predicted"/>
<protein>
    <submittedName>
        <fullName evidence="1">Uncharacterized protein</fullName>
    </submittedName>
</protein>
<keyword evidence="2" id="KW-1185">Reference proteome</keyword>
<organism evidence="1 2">
    <name type="scientific">Phytophthora megakarya</name>
    <dbReference type="NCBI Taxonomy" id="4795"/>
    <lineage>
        <taxon>Eukaryota</taxon>
        <taxon>Sar</taxon>
        <taxon>Stramenopiles</taxon>
        <taxon>Oomycota</taxon>
        <taxon>Peronosporomycetes</taxon>
        <taxon>Peronosporales</taxon>
        <taxon>Peronosporaceae</taxon>
        <taxon>Phytophthora</taxon>
    </lineage>
</organism>
<gene>
    <name evidence="1" type="ORF">PHMEG_00017160</name>
</gene>
<dbReference type="Proteomes" id="UP000198211">
    <property type="component" value="Unassembled WGS sequence"/>
</dbReference>
<dbReference type="EMBL" id="NBNE01002577">
    <property type="protein sequence ID" value="OWZ10047.1"/>
    <property type="molecule type" value="Genomic_DNA"/>
</dbReference>
<comment type="caution">
    <text evidence="1">The sequence shown here is derived from an EMBL/GenBank/DDBJ whole genome shotgun (WGS) entry which is preliminary data.</text>
</comment>
<sequence length="165" mass="18941">MLRSYYSDYVYLPTAVPKAIVVNTPLSPTSVEVSLSTESRERLNHNVRQVVRAMILTYKIDYEDWVLLSVKEQGSNMNHTPVPSLRNKVLVEHFIGLQCLTLMEFYLPSNGDLLDVPHGRNASYRKLKQRLLNNKKERTENSVNFAERGNVLRSRVDKNTATSCK</sequence>
<accession>A0A225VZ29</accession>
<dbReference type="AlphaFoldDB" id="A0A225VZ29"/>
<reference evidence="2" key="1">
    <citation type="submission" date="2017-03" db="EMBL/GenBank/DDBJ databases">
        <title>Phytopthora megakarya and P. palmivora, two closely related causual agents of cacao black pod achieved similar genome size and gene model numbers by different mechanisms.</title>
        <authorList>
            <person name="Ali S."/>
            <person name="Shao J."/>
            <person name="Larry D.J."/>
            <person name="Kronmiller B."/>
            <person name="Shen D."/>
            <person name="Strem M.D."/>
            <person name="Melnick R.L."/>
            <person name="Guiltinan M.J."/>
            <person name="Tyler B.M."/>
            <person name="Meinhardt L.W."/>
            <person name="Bailey B.A."/>
        </authorList>
    </citation>
    <scope>NUCLEOTIDE SEQUENCE [LARGE SCALE GENOMIC DNA]</scope>
    <source>
        <strain evidence="2">zdho120</strain>
    </source>
</reference>
<evidence type="ECO:0000313" key="2">
    <source>
        <dbReference type="Proteomes" id="UP000198211"/>
    </source>
</evidence>